<dbReference type="Pfam" id="PF07311">
    <property type="entry name" value="Dodecin"/>
    <property type="match status" value="1"/>
</dbReference>
<evidence type="ECO:0000313" key="2">
    <source>
        <dbReference type="Proteomes" id="UP000620075"/>
    </source>
</evidence>
<dbReference type="SUPFAM" id="SSF89807">
    <property type="entry name" value="Dodecin-like"/>
    <property type="match status" value="1"/>
</dbReference>
<dbReference type="AlphaFoldDB" id="A0A934KAA9"/>
<comment type="caution">
    <text evidence="1">The sequence shown here is derived from an EMBL/GenBank/DDBJ whole genome shotgun (WGS) entry which is preliminary data.</text>
</comment>
<dbReference type="EMBL" id="JAEKNQ010000036">
    <property type="protein sequence ID" value="MBJ7603432.1"/>
    <property type="molecule type" value="Genomic_DNA"/>
</dbReference>
<dbReference type="Proteomes" id="UP000620075">
    <property type="component" value="Unassembled WGS sequence"/>
</dbReference>
<dbReference type="InterPro" id="IPR009923">
    <property type="entry name" value="Dodecin"/>
</dbReference>
<dbReference type="InterPro" id="IPR025543">
    <property type="entry name" value="Dodecin-like"/>
</dbReference>
<dbReference type="InterPro" id="IPR036694">
    <property type="entry name" value="Dodecin-like_sf"/>
</dbReference>
<protein>
    <submittedName>
        <fullName evidence="1">Dodecin domain-containing protein</fullName>
    </submittedName>
</protein>
<dbReference type="Gene3D" id="3.30.1660.10">
    <property type="entry name" value="Flavin-binding protein dodecin"/>
    <property type="match status" value="1"/>
</dbReference>
<organism evidence="1 2">
    <name type="scientific">Candidatus Dormiibacter inghamiae</name>
    <dbReference type="NCBI Taxonomy" id="3127013"/>
    <lineage>
        <taxon>Bacteria</taxon>
        <taxon>Bacillati</taxon>
        <taxon>Candidatus Dormiibacterota</taxon>
        <taxon>Candidatus Dormibacteria</taxon>
        <taxon>Candidatus Dormibacterales</taxon>
        <taxon>Candidatus Dormibacteraceae</taxon>
        <taxon>Candidatus Dormiibacter</taxon>
    </lineage>
</organism>
<proteinExistence type="predicted"/>
<accession>A0A934KAA9</accession>
<sequence>MNQSTGGGSVARVTEIAARSEKSFDDAIQIAVQRASQTLRNVSSAWVKEQKVEVSNGRVTAYQVNMLITFVLEG</sequence>
<dbReference type="PANTHER" id="PTHR39324:SF1">
    <property type="entry name" value="CALCIUM DODECIN"/>
    <property type="match status" value="1"/>
</dbReference>
<name>A0A934KAA9_9BACT</name>
<reference evidence="1 2" key="1">
    <citation type="submission" date="2020-10" db="EMBL/GenBank/DDBJ databases">
        <title>Ca. Dormibacterota MAGs.</title>
        <authorList>
            <person name="Montgomery K."/>
        </authorList>
    </citation>
    <scope>NUCLEOTIDE SEQUENCE [LARGE SCALE GENOMIC DNA]</scope>
    <source>
        <strain evidence="1">SC8811_S16_3</strain>
    </source>
</reference>
<dbReference type="RefSeq" id="WP_338179452.1">
    <property type="nucleotide sequence ID" value="NZ_JAEKNQ010000036.1"/>
</dbReference>
<gene>
    <name evidence="1" type="ORF">JF888_09635</name>
</gene>
<evidence type="ECO:0000313" key="1">
    <source>
        <dbReference type="EMBL" id="MBJ7603432.1"/>
    </source>
</evidence>
<dbReference type="PANTHER" id="PTHR39324">
    <property type="entry name" value="CALCIUM DODECIN"/>
    <property type="match status" value="1"/>
</dbReference>